<dbReference type="InterPro" id="IPR001867">
    <property type="entry name" value="OmpR/PhoB-type_DNA-bd"/>
</dbReference>
<dbReference type="PROSITE" id="PS51755">
    <property type="entry name" value="OMPR_PHOB"/>
    <property type="match status" value="1"/>
</dbReference>
<feature type="domain" description="OmpR/PhoB-type" evidence="3">
    <location>
        <begin position="1"/>
        <end position="54"/>
    </location>
</feature>
<dbReference type="AlphaFoldDB" id="A0A193QKB7"/>
<dbReference type="CDD" id="cd00383">
    <property type="entry name" value="trans_reg_C"/>
    <property type="match status" value="1"/>
</dbReference>
<dbReference type="GO" id="GO:0003677">
    <property type="term" value="F:DNA binding"/>
    <property type="evidence" value="ECO:0007669"/>
    <property type="project" value="UniProtKB-UniRule"/>
</dbReference>
<dbReference type="SUPFAM" id="SSF46894">
    <property type="entry name" value="C-terminal effector domain of the bipartite response regulators"/>
    <property type="match status" value="1"/>
</dbReference>
<evidence type="ECO:0000256" key="1">
    <source>
        <dbReference type="ARBA" id="ARBA00023125"/>
    </source>
</evidence>
<dbReference type="GO" id="GO:0000160">
    <property type="term" value="P:phosphorelay signal transduction system"/>
    <property type="evidence" value="ECO:0007669"/>
    <property type="project" value="InterPro"/>
</dbReference>
<keyword evidence="1 2" id="KW-0238">DNA-binding</keyword>
<protein>
    <submittedName>
        <fullName evidence="4">Transcriptional activator protein CzcR</fullName>
    </submittedName>
</protein>
<evidence type="ECO:0000313" key="5">
    <source>
        <dbReference type="Proteomes" id="UP000245838"/>
    </source>
</evidence>
<dbReference type="Gene3D" id="1.10.10.10">
    <property type="entry name" value="Winged helix-like DNA-binding domain superfamily/Winged helix DNA-binding domain"/>
    <property type="match status" value="1"/>
</dbReference>
<dbReference type="InterPro" id="IPR036388">
    <property type="entry name" value="WH-like_DNA-bd_sf"/>
</dbReference>
<sequence>MSRTLIASRVWDMNFDGDTNVVDVAVRHLRQKVDEPFTHPLIHTVHGVCYRCEGDETP</sequence>
<evidence type="ECO:0000313" key="4">
    <source>
        <dbReference type="EMBL" id="CRL45627.1"/>
    </source>
</evidence>
<accession>A0A193QKB7</accession>
<proteinExistence type="predicted"/>
<gene>
    <name evidence="4" type="primary">czcR_2</name>
    <name evidence="4" type="ORF">SGGMMB4_03521</name>
</gene>
<feature type="DNA-binding region" description="OmpR/PhoB-type" evidence="2">
    <location>
        <begin position="1"/>
        <end position="54"/>
    </location>
</feature>
<dbReference type="Proteomes" id="UP000245838">
    <property type="component" value="Chromosome sggmmb4_Chromosome"/>
</dbReference>
<evidence type="ECO:0000259" key="3">
    <source>
        <dbReference type="PROSITE" id="PS51755"/>
    </source>
</evidence>
<reference evidence="4 5" key="1">
    <citation type="submission" date="2015-05" db="EMBL/GenBank/DDBJ databases">
        <authorList>
            <person name="Goodhead I."/>
        </authorList>
    </citation>
    <scope>NUCLEOTIDE SEQUENCE [LARGE SCALE GENOMIC DNA]</scope>
    <source>
        <strain evidence="5">morsitans</strain>
    </source>
</reference>
<dbReference type="InterPro" id="IPR016032">
    <property type="entry name" value="Sig_transdc_resp-reg_C-effctor"/>
</dbReference>
<name>A0A193QKB7_SODGM</name>
<dbReference type="Pfam" id="PF00486">
    <property type="entry name" value="Trans_reg_C"/>
    <property type="match status" value="1"/>
</dbReference>
<dbReference type="GO" id="GO:0006355">
    <property type="term" value="P:regulation of DNA-templated transcription"/>
    <property type="evidence" value="ECO:0007669"/>
    <property type="project" value="InterPro"/>
</dbReference>
<organism evidence="4 5">
    <name type="scientific">Sodalis glossinidius (strain morsitans)</name>
    <dbReference type="NCBI Taxonomy" id="343509"/>
    <lineage>
        <taxon>Bacteria</taxon>
        <taxon>Pseudomonadati</taxon>
        <taxon>Pseudomonadota</taxon>
        <taxon>Gammaproteobacteria</taxon>
        <taxon>Enterobacterales</taxon>
        <taxon>Bruguierivoracaceae</taxon>
        <taxon>Sodalis</taxon>
    </lineage>
</organism>
<evidence type="ECO:0000256" key="2">
    <source>
        <dbReference type="PROSITE-ProRule" id="PRU01091"/>
    </source>
</evidence>
<dbReference type="EMBL" id="LN854557">
    <property type="protein sequence ID" value="CRL45627.1"/>
    <property type="molecule type" value="Genomic_DNA"/>
</dbReference>